<gene>
    <name evidence="7" type="ORF">SAMN05660653_01456</name>
</gene>
<dbReference type="AlphaFoldDB" id="A0A1G6CB05"/>
<name>A0A1G6CB05_9BACT</name>
<evidence type="ECO:0000256" key="4">
    <source>
        <dbReference type="ARBA" id="ARBA00022970"/>
    </source>
</evidence>
<proteinExistence type="inferred from homology"/>
<accession>A0A1G6CB05</accession>
<dbReference type="GO" id="GO:0006865">
    <property type="term" value="P:amino acid transport"/>
    <property type="evidence" value="ECO:0007669"/>
    <property type="project" value="UniProtKB-KW"/>
</dbReference>
<dbReference type="RefSeq" id="WP_092119353.1">
    <property type="nucleotide sequence ID" value="NZ_FMXO01000007.1"/>
</dbReference>
<dbReference type="InterPro" id="IPR028082">
    <property type="entry name" value="Peripla_BP_I"/>
</dbReference>
<evidence type="ECO:0000256" key="2">
    <source>
        <dbReference type="ARBA" id="ARBA00022448"/>
    </source>
</evidence>
<dbReference type="SUPFAM" id="SSF53822">
    <property type="entry name" value="Periplasmic binding protein-like I"/>
    <property type="match status" value="1"/>
</dbReference>
<keyword evidence="2" id="KW-0813">Transport</keyword>
<evidence type="ECO:0000313" key="7">
    <source>
        <dbReference type="EMBL" id="SDB30077.1"/>
    </source>
</evidence>
<sequence length="386" mass="42474">MRRALIGVLTAMVLFIAAPALAQIKIGVLSDLSGPTSDVGRPYADGIRHCIEYLNKQGGIAGQPIEMLQVDYAYNVQQAIAAYNRFKSQGIVALQGWGTADTEALVRFVARDQIPTFSASYSGHLADPKNGPYNFFVAADYSTQGRAVLQYLKDNWTEERAPKLGLLYPNHPYGLAPIPAIKSFAAELGFELMAEDNVGLGDMDATTQLLRMQRQAPDYIWVGGTISSTAVILKDAQRIGMQGKFITNIWGSDEQLLKLAGPAVNGHLGLHTSVVYGADVPGMKVIEEMTGGRPQMIHYVRGFASMYVMAEAIRVAAEKGRVTGPSIQDAARSLRDFDPMGLTPPISFYPDDHRPNMSVYIYQLFEDRMELLTEQTLERKPEWLGH</sequence>
<dbReference type="OrthoDB" id="24024at2"/>
<feature type="domain" description="Leucine-binding protein" evidence="6">
    <location>
        <begin position="23"/>
        <end position="365"/>
    </location>
</feature>
<dbReference type="Proteomes" id="UP000198771">
    <property type="component" value="Unassembled WGS sequence"/>
</dbReference>
<dbReference type="Pfam" id="PF13458">
    <property type="entry name" value="Peripla_BP_6"/>
    <property type="match status" value="1"/>
</dbReference>
<dbReference type="CDD" id="cd06334">
    <property type="entry name" value="PBP1_ABC_ligand_binding-like"/>
    <property type="match status" value="1"/>
</dbReference>
<dbReference type="Gene3D" id="3.40.50.2300">
    <property type="match status" value="2"/>
</dbReference>
<protein>
    <submittedName>
        <fullName evidence="7">Branched-chain amino acid transport system substrate-binding protein</fullName>
    </submittedName>
</protein>
<evidence type="ECO:0000259" key="6">
    <source>
        <dbReference type="Pfam" id="PF13458"/>
    </source>
</evidence>
<reference evidence="7 8" key="1">
    <citation type="submission" date="2016-10" db="EMBL/GenBank/DDBJ databases">
        <authorList>
            <person name="de Groot N.N."/>
        </authorList>
    </citation>
    <scope>NUCLEOTIDE SEQUENCE [LARGE SCALE GENOMIC DNA]</scope>
    <source>
        <strain evidence="7 8">ASO4-2</strain>
    </source>
</reference>
<dbReference type="PRINTS" id="PR00337">
    <property type="entry name" value="LEUILEVALBP"/>
</dbReference>
<feature type="chain" id="PRO_5011551438" evidence="5">
    <location>
        <begin position="23"/>
        <end position="386"/>
    </location>
</feature>
<evidence type="ECO:0000256" key="5">
    <source>
        <dbReference type="SAM" id="SignalP"/>
    </source>
</evidence>
<evidence type="ECO:0000256" key="3">
    <source>
        <dbReference type="ARBA" id="ARBA00022729"/>
    </source>
</evidence>
<evidence type="ECO:0000256" key="1">
    <source>
        <dbReference type="ARBA" id="ARBA00010062"/>
    </source>
</evidence>
<keyword evidence="4" id="KW-0029">Amino-acid transport</keyword>
<dbReference type="EMBL" id="FMXO01000007">
    <property type="protein sequence ID" value="SDB30077.1"/>
    <property type="molecule type" value="Genomic_DNA"/>
</dbReference>
<dbReference type="InterPro" id="IPR028081">
    <property type="entry name" value="Leu-bd"/>
</dbReference>
<keyword evidence="8" id="KW-1185">Reference proteome</keyword>
<evidence type="ECO:0000313" key="8">
    <source>
        <dbReference type="Proteomes" id="UP000198771"/>
    </source>
</evidence>
<dbReference type="PANTHER" id="PTHR47235">
    <property type="entry name" value="BLR6548 PROTEIN"/>
    <property type="match status" value="1"/>
</dbReference>
<feature type="signal peptide" evidence="5">
    <location>
        <begin position="1"/>
        <end position="22"/>
    </location>
</feature>
<dbReference type="PANTHER" id="PTHR47235:SF1">
    <property type="entry name" value="BLR6548 PROTEIN"/>
    <property type="match status" value="1"/>
</dbReference>
<keyword evidence="3 5" id="KW-0732">Signal</keyword>
<organism evidence="7 8">
    <name type="scientific">Desulfonatronum thiosulfatophilum</name>
    <dbReference type="NCBI Taxonomy" id="617002"/>
    <lineage>
        <taxon>Bacteria</taxon>
        <taxon>Pseudomonadati</taxon>
        <taxon>Thermodesulfobacteriota</taxon>
        <taxon>Desulfovibrionia</taxon>
        <taxon>Desulfovibrionales</taxon>
        <taxon>Desulfonatronaceae</taxon>
        <taxon>Desulfonatronum</taxon>
    </lineage>
</organism>
<dbReference type="STRING" id="617002.SAMN05660653_01456"/>
<comment type="similarity">
    <text evidence="1">Belongs to the leucine-binding protein family.</text>
</comment>
<dbReference type="InterPro" id="IPR000709">
    <property type="entry name" value="Leu_Ile_Val-bd"/>
</dbReference>